<evidence type="ECO:0000313" key="14">
    <source>
        <dbReference type="Proteomes" id="UP000265540"/>
    </source>
</evidence>
<feature type="transmembrane region" description="Helical" evidence="12">
    <location>
        <begin position="12"/>
        <end position="32"/>
    </location>
</feature>
<dbReference type="SUPFAM" id="SSF158442">
    <property type="entry name" value="DsbB-like"/>
    <property type="match status" value="1"/>
</dbReference>
<dbReference type="PIRSF" id="PIRSF036659">
    <property type="entry name" value="BdbC"/>
    <property type="match status" value="1"/>
</dbReference>
<keyword evidence="6 12" id="KW-1133">Transmembrane helix</keyword>
<feature type="transmembrane region" description="Helical" evidence="12">
    <location>
        <begin position="70"/>
        <end position="88"/>
    </location>
</feature>
<keyword evidence="9" id="KW-1015">Disulfide bond</keyword>
<evidence type="ECO:0000256" key="12">
    <source>
        <dbReference type="SAM" id="Phobius"/>
    </source>
</evidence>
<organism evidence="13 14">
    <name type="scientific">candidate division WWE3 bacterium</name>
    <dbReference type="NCBI Taxonomy" id="2053526"/>
    <lineage>
        <taxon>Bacteria</taxon>
        <taxon>Katanobacteria</taxon>
    </lineage>
</organism>
<feature type="transmembrane region" description="Helical" evidence="12">
    <location>
        <begin position="44"/>
        <end position="63"/>
    </location>
</feature>
<name>A0A3A4ZMB2_UNCKA</name>
<evidence type="ECO:0000256" key="10">
    <source>
        <dbReference type="ARBA" id="ARBA00023186"/>
    </source>
</evidence>
<evidence type="ECO:0000256" key="4">
    <source>
        <dbReference type="ARBA" id="ARBA00022692"/>
    </source>
</evidence>
<keyword evidence="10" id="KW-0143">Chaperone</keyword>
<sequence>MHKLHNYIRSEHFHYIGWFVAIASFLGSIYYSDVLKLPPCILCWYQRIAMYPLVLIYMVGIIFKDKKLSYYVMPFGFIGLGISLYQMLLQSGLLSEAESCRFGVSCLDTSFKLLGVFTIPMQSFIAFLLITLSTFGAVLLDKAKKESKNL</sequence>
<keyword evidence="7" id="KW-0560">Oxidoreductase</keyword>
<comment type="similarity">
    <text evidence="2">Belongs to the DsbB family. BdbC subfamily.</text>
</comment>
<evidence type="ECO:0000256" key="7">
    <source>
        <dbReference type="ARBA" id="ARBA00023002"/>
    </source>
</evidence>
<comment type="subcellular location">
    <subcellularLocation>
        <location evidence="1">Membrane</location>
        <topology evidence="1">Multi-pass membrane protein</topology>
    </subcellularLocation>
</comment>
<dbReference type="AlphaFoldDB" id="A0A3A4ZMB2"/>
<dbReference type="GO" id="GO:0016020">
    <property type="term" value="C:membrane"/>
    <property type="evidence" value="ECO:0007669"/>
    <property type="project" value="UniProtKB-SubCell"/>
</dbReference>
<evidence type="ECO:0000256" key="8">
    <source>
        <dbReference type="ARBA" id="ARBA00023136"/>
    </source>
</evidence>
<keyword evidence="4 12" id="KW-0812">Transmembrane</keyword>
<dbReference type="EMBL" id="QZJF01000006">
    <property type="protein sequence ID" value="RJR27850.1"/>
    <property type="molecule type" value="Genomic_DNA"/>
</dbReference>
<dbReference type="PANTHER" id="PTHR43469">
    <property type="entry name" value="DISULFIDE FORMATION PROTEIN-RELATED"/>
    <property type="match status" value="1"/>
</dbReference>
<reference evidence="13 14" key="1">
    <citation type="journal article" date="2017" name="ISME J.">
        <title>Energy and carbon metabolisms in a deep terrestrial subsurface fluid microbial community.</title>
        <authorList>
            <person name="Momper L."/>
            <person name="Jungbluth S.P."/>
            <person name="Lee M.D."/>
            <person name="Amend J.P."/>
        </authorList>
    </citation>
    <scope>NUCLEOTIDE SEQUENCE [LARGE SCALE GENOMIC DNA]</scope>
    <source>
        <strain evidence="13">SURF_46</strain>
    </source>
</reference>
<evidence type="ECO:0000256" key="11">
    <source>
        <dbReference type="ARBA" id="ARBA00023284"/>
    </source>
</evidence>
<dbReference type="PANTHER" id="PTHR43469:SF1">
    <property type="entry name" value="SPBETA PROPHAGE-DERIVED DISULFIDE BOND FORMATION PROTEIN B"/>
    <property type="match status" value="1"/>
</dbReference>
<dbReference type="InterPro" id="IPR012187">
    <property type="entry name" value="Disulphide_bond_form_BdbC"/>
</dbReference>
<gene>
    <name evidence="13" type="ORF">C4561_01010</name>
</gene>
<evidence type="ECO:0000256" key="2">
    <source>
        <dbReference type="ARBA" id="ARBA00007602"/>
    </source>
</evidence>
<dbReference type="InterPro" id="IPR003752">
    <property type="entry name" value="DiS_bond_form_DsbB/BdbC"/>
</dbReference>
<proteinExistence type="inferred from homology"/>
<dbReference type="GO" id="GO:0006457">
    <property type="term" value="P:protein folding"/>
    <property type="evidence" value="ECO:0007669"/>
    <property type="project" value="InterPro"/>
</dbReference>
<keyword evidence="5" id="KW-0249">Electron transport</keyword>
<evidence type="ECO:0000313" key="13">
    <source>
        <dbReference type="EMBL" id="RJR27850.1"/>
    </source>
</evidence>
<evidence type="ECO:0000256" key="1">
    <source>
        <dbReference type="ARBA" id="ARBA00004141"/>
    </source>
</evidence>
<keyword evidence="8 12" id="KW-0472">Membrane</keyword>
<evidence type="ECO:0000256" key="6">
    <source>
        <dbReference type="ARBA" id="ARBA00022989"/>
    </source>
</evidence>
<accession>A0A3A4ZMB2</accession>
<keyword evidence="3" id="KW-0813">Transport</keyword>
<comment type="caution">
    <text evidence="13">The sequence shown here is derived from an EMBL/GenBank/DDBJ whole genome shotgun (WGS) entry which is preliminary data.</text>
</comment>
<dbReference type="GO" id="GO:0015035">
    <property type="term" value="F:protein-disulfide reductase activity"/>
    <property type="evidence" value="ECO:0007669"/>
    <property type="project" value="InterPro"/>
</dbReference>
<protein>
    <submittedName>
        <fullName evidence="13">Disulfide bond formation protein B</fullName>
    </submittedName>
</protein>
<feature type="transmembrane region" description="Helical" evidence="12">
    <location>
        <begin position="119"/>
        <end position="140"/>
    </location>
</feature>
<evidence type="ECO:0000256" key="3">
    <source>
        <dbReference type="ARBA" id="ARBA00022448"/>
    </source>
</evidence>
<dbReference type="Pfam" id="PF02600">
    <property type="entry name" value="DsbB"/>
    <property type="match status" value="1"/>
</dbReference>
<keyword evidence="11" id="KW-0676">Redox-active center</keyword>
<dbReference type="Proteomes" id="UP000265540">
    <property type="component" value="Unassembled WGS sequence"/>
</dbReference>
<dbReference type="InterPro" id="IPR023380">
    <property type="entry name" value="DsbB-like_sf"/>
</dbReference>
<evidence type="ECO:0000256" key="5">
    <source>
        <dbReference type="ARBA" id="ARBA00022982"/>
    </source>
</evidence>
<evidence type="ECO:0000256" key="9">
    <source>
        <dbReference type="ARBA" id="ARBA00023157"/>
    </source>
</evidence>
<dbReference type="Gene3D" id="1.20.1550.10">
    <property type="entry name" value="DsbB-like"/>
    <property type="match status" value="1"/>
</dbReference>